<reference evidence="1" key="1">
    <citation type="journal article" date="2014" name="Front. Microbiol.">
        <title>High frequency of phylogenetically diverse reductive dehalogenase-homologous genes in deep subseafloor sedimentary metagenomes.</title>
        <authorList>
            <person name="Kawai M."/>
            <person name="Futagami T."/>
            <person name="Toyoda A."/>
            <person name="Takaki Y."/>
            <person name="Nishi S."/>
            <person name="Hori S."/>
            <person name="Arai W."/>
            <person name="Tsubouchi T."/>
            <person name="Morono Y."/>
            <person name="Uchiyama I."/>
            <person name="Ito T."/>
            <person name="Fujiyama A."/>
            <person name="Inagaki F."/>
            <person name="Takami H."/>
        </authorList>
    </citation>
    <scope>NUCLEOTIDE SEQUENCE</scope>
    <source>
        <strain evidence="1">Expedition CK06-06</strain>
    </source>
</reference>
<evidence type="ECO:0000313" key="1">
    <source>
        <dbReference type="EMBL" id="GAF85041.1"/>
    </source>
</evidence>
<sequence>ANITYSKQEEDEYNHLRRGILSPTSIIPTN</sequence>
<gene>
    <name evidence="1" type="ORF">S01H1_07083</name>
</gene>
<name>X0TCL3_9ZZZZ</name>
<protein>
    <submittedName>
        <fullName evidence="1">Uncharacterized protein</fullName>
    </submittedName>
</protein>
<dbReference type="EMBL" id="BARS01003655">
    <property type="protein sequence ID" value="GAF85041.1"/>
    <property type="molecule type" value="Genomic_DNA"/>
</dbReference>
<accession>X0TCL3</accession>
<dbReference type="AlphaFoldDB" id="X0TCL3"/>
<organism evidence="1">
    <name type="scientific">marine sediment metagenome</name>
    <dbReference type="NCBI Taxonomy" id="412755"/>
    <lineage>
        <taxon>unclassified sequences</taxon>
        <taxon>metagenomes</taxon>
        <taxon>ecological metagenomes</taxon>
    </lineage>
</organism>
<proteinExistence type="predicted"/>
<comment type="caution">
    <text evidence="1">The sequence shown here is derived from an EMBL/GenBank/DDBJ whole genome shotgun (WGS) entry which is preliminary data.</text>
</comment>
<feature type="non-terminal residue" evidence="1">
    <location>
        <position position="1"/>
    </location>
</feature>